<feature type="compositionally biased region" description="Polar residues" evidence="1">
    <location>
        <begin position="121"/>
        <end position="133"/>
    </location>
</feature>
<feature type="compositionally biased region" description="Basic and acidic residues" evidence="1">
    <location>
        <begin position="22"/>
        <end position="42"/>
    </location>
</feature>
<evidence type="ECO:0000313" key="2">
    <source>
        <dbReference type="EMBL" id="KAK3350119.1"/>
    </source>
</evidence>
<dbReference type="Proteomes" id="UP001275084">
    <property type="component" value="Unassembled WGS sequence"/>
</dbReference>
<feature type="region of interest" description="Disordered" evidence="1">
    <location>
        <begin position="1"/>
        <end position="172"/>
    </location>
</feature>
<feature type="compositionally biased region" description="Polar residues" evidence="1">
    <location>
        <begin position="72"/>
        <end position="112"/>
    </location>
</feature>
<evidence type="ECO:0000256" key="1">
    <source>
        <dbReference type="SAM" id="MobiDB-lite"/>
    </source>
</evidence>
<name>A0AAJ0HFY8_9PEZI</name>
<accession>A0AAJ0HFY8</accession>
<evidence type="ECO:0000313" key="3">
    <source>
        <dbReference type="Proteomes" id="UP001275084"/>
    </source>
</evidence>
<proteinExistence type="predicted"/>
<keyword evidence="3" id="KW-1185">Reference proteome</keyword>
<comment type="caution">
    <text evidence="2">The sequence shown here is derived from an EMBL/GenBank/DDBJ whole genome shotgun (WGS) entry which is preliminary data.</text>
</comment>
<feature type="compositionally biased region" description="Polar residues" evidence="1">
    <location>
        <begin position="150"/>
        <end position="172"/>
    </location>
</feature>
<sequence>MSDAIDGSPRESKSPPPSQAEQELRLEHAKIPTVSKESRRDPYLSQKGQGRESTTRKWQRGQRDDLRPHLSKATNTNFGPTQPLESKGSTGTLVPTKTQSLPVNSMQNTRRNTSSRKQPRQKANQSRNPTSLSVPKVKDASRETIIPRTVNHSSNPDTESTNQAKPSSQSVGDWSAFRNMMAPFVKGEKERELSGWKWSEEKGRWWCEDKSTGLIIWEPESFI</sequence>
<dbReference type="AlphaFoldDB" id="A0AAJ0HFY8"/>
<reference evidence="2" key="2">
    <citation type="submission" date="2023-06" db="EMBL/GenBank/DDBJ databases">
        <authorList>
            <consortium name="Lawrence Berkeley National Laboratory"/>
            <person name="Haridas S."/>
            <person name="Hensen N."/>
            <person name="Bonometti L."/>
            <person name="Westerberg I."/>
            <person name="Brannstrom I.O."/>
            <person name="Guillou S."/>
            <person name="Cros-Aarteil S."/>
            <person name="Calhoun S."/>
            <person name="Kuo A."/>
            <person name="Mondo S."/>
            <person name="Pangilinan J."/>
            <person name="Riley R."/>
            <person name="Labutti K."/>
            <person name="Andreopoulos B."/>
            <person name="Lipzen A."/>
            <person name="Chen C."/>
            <person name="Yanf M."/>
            <person name="Daum C."/>
            <person name="Ng V."/>
            <person name="Clum A."/>
            <person name="Steindorff A."/>
            <person name="Ohm R."/>
            <person name="Martin F."/>
            <person name="Silar P."/>
            <person name="Natvig D."/>
            <person name="Lalanne C."/>
            <person name="Gautier V."/>
            <person name="Ament-Velasquez S.L."/>
            <person name="Kruys A."/>
            <person name="Hutchinson M.I."/>
            <person name="Powell A.J."/>
            <person name="Barry K."/>
            <person name="Miller A.N."/>
            <person name="Grigoriev I.V."/>
            <person name="Debuchy R."/>
            <person name="Gladieux P."/>
            <person name="Thoren M.H."/>
            <person name="Johannesson H."/>
        </authorList>
    </citation>
    <scope>NUCLEOTIDE SEQUENCE</scope>
    <source>
        <strain evidence="2">CBS 955.72</strain>
    </source>
</reference>
<organism evidence="2 3">
    <name type="scientific">Lasiosphaeria hispida</name>
    <dbReference type="NCBI Taxonomy" id="260671"/>
    <lineage>
        <taxon>Eukaryota</taxon>
        <taxon>Fungi</taxon>
        <taxon>Dikarya</taxon>
        <taxon>Ascomycota</taxon>
        <taxon>Pezizomycotina</taxon>
        <taxon>Sordariomycetes</taxon>
        <taxon>Sordariomycetidae</taxon>
        <taxon>Sordariales</taxon>
        <taxon>Lasiosphaeriaceae</taxon>
        <taxon>Lasiosphaeria</taxon>
    </lineage>
</organism>
<dbReference type="EMBL" id="JAUIQD010000005">
    <property type="protein sequence ID" value="KAK3350119.1"/>
    <property type="molecule type" value="Genomic_DNA"/>
</dbReference>
<protein>
    <submittedName>
        <fullName evidence="2">Uncharacterized protein</fullName>
    </submittedName>
</protein>
<feature type="compositionally biased region" description="Basic and acidic residues" evidence="1">
    <location>
        <begin position="49"/>
        <end position="68"/>
    </location>
</feature>
<gene>
    <name evidence="2" type="ORF">B0T25DRAFT_259828</name>
</gene>
<reference evidence="2" key="1">
    <citation type="journal article" date="2023" name="Mol. Phylogenet. Evol.">
        <title>Genome-scale phylogeny and comparative genomics of the fungal order Sordariales.</title>
        <authorList>
            <person name="Hensen N."/>
            <person name="Bonometti L."/>
            <person name="Westerberg I."/>
            <person name="Brannstrom I.O."/>
            <person name="Guillou S."/>
            <person name="Cros-Aarteil S."/>
            <person name="Calhoun S."/>
            <person name="Haridas S."/>
            <person name="Kuo A."/>
            <person name="Mondo S."/>
            <person name="Pangilinan J."/>
            <person name="Riley R."/>
            <person name="LaButti K."/>
            <person name="Andreopoulos B."/>
            <person name="Lipzen A."/>
            <person name="Chen C."/>
            <person name="Yan M."/>
            <person name="Daum C."/>
            <person name="Ng V."/>
            <person name="Clum A."/>
            <person name="Steindorff A."/>
            <person name="Ohm R.A."/>
            <person name="Martin F."/>
            <person name="Silar P."/>
            <person name="Natvig D.O."/>
            <person name="Lalanne C."/>
            <person name="Gautier V."/>
            <person name="Ament-Velasquez S.L."/>
            <person name="Kruys A."/>
            <person name="Hutchinson M.I."/>
            <person name="Powell A.J."/>
            <person name="Barry K."/>
            <person name="Miller A.N."/>
            <person name="Grigoriev I.V."/>
            <person name="Debuchy R."/>
            <person name="Gladieux P."/>
            <person name="Hiltunen Thoren M."/>
            <person name="Johannesson H."/>
        </authorList>
    </citation>
    <scope>NUCLEOTIDE SEQUENCE</scope>
    <source>
        <strain evidence="2">CBS 955.72</strain>
    </source>
</reference>